<dbReference type="PANTHER" id="PTHR43471:SF3">
    <property type="entry name" value="ABC TRANSPORTER PERMEASE PROTEIN NATB"/>
    <property type="match status" value="1"/>
</dbReference>
<comment type="subcellular location">
    <subcellularLocation>
        <location evidence="1">Membrane</location>
        <topology evidence="1">Multi-pass membrane protein</topology>
    </subcellularLocation>
</comment>
<feature type="transmembrane region" description="Helical" evidence="5">
    <location>
        <begin position="199"/>
        <end position="218"/>
    </location>
</feature>
<reference evidence="7 8" key="1">
    <citation type="journal article" date="2016" name="Nat. Commun.">
        <title>Thousands of microbial genomes shed light on interconnected biogeochemical processes in an aquifer system.</title>
        <authorList>
            <person name="Anantharaman K."/>
            <person name="Brown C.T."/>
            <person name="Hug L.A."/>
            <person name="Sharon I."/>
            <person name="Castelle C.J."/>
            <person name="Probst A.J."/>
            <person name="Thomas B.C."/>
            <person name="Singh A."/>
            <person name="Wilkins M.J."/>
            <person name="Karaoz U."/>
            <person name="Brodie E.L."/>
            <person name="Williams K.H."/>
            <person name="Hubbard S.S."/>
            <person name="Banfield J.F."/>
        </authorList>
    </citation>
    <scope>NUCLEOTIDE SEQUENCE [LARGE SCALE GENOMIC DNA]</scope>
    <source>
        <strain evidence="8">RBG_16_55_9</strain>
    </source>
</reference>
<keyword evidence="2 5" id="KW-0812">Transmembrane</keyword>
<sequence>TKWRDSTGRDLRQARGRGSTVRHVGIVWRKELLDTIRDRRAIVLMIVVPLLLMPLMVWGPNALRTSTEQQKEQQVQKISVVNTEGAPDLVELINQSGGLTVTPVEDAAKALQEKEIAAVLVLPPGFSRSLASEVASVEVTIQYDLSNSDSRTAQEKLTELLQAYRDQVVRGRLQQRGLSAQLLEPFRVREANVAPPERVSGFFLSFLLPLFLVLWAAIGGSQTAIDTSAGEKERGTLESLLATPPKRSSLVIGKFLTVTTVTLVATTLSLLGFVLSLIFGKEVFPDNPLFEALEFSLQPAILALIFGAVALLAAMMSALTFALYSWTRNFREAQTYASYISFIVMIPALLVLFTDPPTSLESFLIPVYNSTMVLKELLLGDVKWGHLAATLLSSAVYAAISLMLAVRVFQNERVLFRQ</sequence>
<feature type="domain" description="ABC-2 type transporter transmembrane" evidence="6">
    <location>
        <begin position="41"/>
        <end position="406"/>
    </location>
</feature>
<keyword evidence="4 5" id="KW-0472">Membrane</keyword>
<keyword evidence="3 5" id="KW-1133">Transmembrane helix</keyword>
<feature type="transmembrane region" description="Helical" evidence="5">
    <location>
        <begin position="41"/>
        <end position="59"/>
    </location>
</feature>
<dbReference type="Pfam" id="PF12698">
    <property type="entry name" value="ABC2_membrane_3"/>
    <property type="match status" value="1"/>
</dbReference>
<evidence type="ECO:0000256" key="1">
    <source>
        <dbReference type="ARBA" id="ARBA00004141"/>
    </source>
</evidence>
<dbReference type="AlphaFoldDB" id="A0A1F5UUV0"/>
<evidence type="ECO:0000256" key="3">
    <source>
        <dbReference type="ARBA" id="ARBA00022989"/>
    </source>
</evidence>
<feature type="non-terminal residue" evidence="7">
    <location>
        <position position="1"/>
    </location>
</feature>
<feature type="transmembrane region" description="Helical" evidence="5">
    <location>
        <begin position="255"/>
        <end position="280"/>
    </location>
</feature>
<evidence type="ECO:0000313" key="7">
    <source>
        <dbReference type="EMBL" id="OGF54925.1"/>
    </source>
</evidence>
<evidence type="ECO:0000313" key="8">
    <source>
        <dbReference type="Proteomes" id="UP000179157"/>
    </source>
</evidence>
<dbReference type="GO" id="GO:0016020">
    <property type="term" value="C:membrane"/>
    <property type="evidence" value="ECO:0007669"/>
    <property type="project" value="UniProtKB-SubCell"/>
</dbReference>
<organism evidence="7 8">
    <name type="scientific">Fraserbacteria sp. (strain RBG_16_55_9)</name>
    <dbReference type="NCBI Taxonomy" id="1817864"/>
    <lineage>
        <taxon>Bacteria</taxon>
        <taxon>Candidatus Fraseribacteriota</taxon>
    </lineage>
</organism>
<proteinExistence type="predicted"/>
<dbReference type="EMBL" id="MFGX01000069">
    <property type="protein sequence ID" value="OGF54925.1"/>
    <property type="molecule type" value="Genomic_DNA"/>
</dbReference>
<comment type="caution">
    <text evidence="7">The sequence shown here is derived from an EMBL/GenBank/DDBJ whole genome shotgun (WGS) entry which is preliminary data.</text>
</comment>
<protein>
    <recommendedName>
        <fullName evidence="6">ABC-2 type transporter transmembrane domain-containing protein</fullName>
    </recommendedName>
</protein>
<evidence type="ECO:0000256" key="2">
    <source>
        <dbReference type="ARBA" id="ARBA00022692"/>
    </source>
</evidence>
<dbReference type="Proteomes" id="UP000179157">
    <property type="component" value="Unassembled WGS sequence"/>
</dbReference>
<dbReference type="PANTHER" id="PTHR43471">
    <property type="entry name" value="ABC TRANSPORTER PERMEASE"/>
    <property type="match status" value="1"/>
</dbReference>
<evidence type="ECO:0000256" key="4">
    <source>
        <dbReference type="ARBA" id="ARBA00023136"/>
    </source>
</evidence>
<evidence type="ECO:0000256" key="5">
    <source>
        <dbReference type="SAM" id="Phobius"/>
    </source>
</evidence>
<feature type="transmembrane region" description="Helical" evidence="5">
    <location>
        <begin position="336"/>
        <end position="354"/>
    </location>
</feature>
<dbReference type="GO" id="GO:0140359">
    <property type="term" value="F:ABC-type transporter activity"/>
    <property type="evidence" value="ECO:0007669"/>
    <property type="project" value="InterPro"/>
</dbReference>
<feature type="transmembrane region" description="Helical" evidence="5">
    <location>
        <begin position="384"/>
        <end position="409"/>
    </location>
</feature>
<gene>
    <name evidence="7" type="ORF">A2Z21_08270</name>
</gene>
<dbReference type="InterPro" id="IPR013525">
    <property type="entry name" value="ABC2_TM"/>
</dbReference>
<name>A0A1F5UUV0_FRAXR</name>
<feature type="transmembrane region" description="Helical" evidence="5">
    <location>
        <begin position="300"/>
        <end position="324"/>
    </location>
</feature>
<evidence type="ECO:0000259" key="6">
    <source>
        <dbReference type="Pfam" id="PF12698"/>
    </source>
</evidence>
<dbReference type="STRING" id="1817864.A2Z21_08270"/>
<accession>A0A1F5UUV0</accession>
<dbReference type="Gene3D" id="3.40.1710.10">
    <property type="entry name" value="abc type-2 transporter like domain"/>
    <property type="match status" value="1"/>
</dbReference>